<dbReference type="Pfam" id="PF00665">
    <property type="entry name" value="rve"/>
    <property type="match status" value="1"/>
</dbReference>
<comment type="caution">
    <text evidence="7">The sequence shown here is derived from an EMBL/GenBank/DDBJ whole genome shotgun (WGS) entry which is preliminary data.</text>
</comment>
<sequence length="1232" mass="135710">MEPRIYEQFMRFDSVPSLWAALTRTYGHTRVDTRIYSVFQEISTARQGDRSVYEYFTFLSGRFQELSYLEPLSAFPHPEDLLVAKRRQEKRETYQFLMGLRPEFEQIRVQIVSMNPLPDILDAYSMVEEHEYRARLTTVSSVPATVPLPDHSALASGRSSSVRGGGGGGRTSTPVAVWVAAGARLLLFSVSTACGLVTRGPGAGYSFLTCVSSLPLLLMAQVQQLQSQLQQQSSFQPPSAQPLPTSSSFSSTSASASGTSTALHVTHEGHSSPWVIDSGATDHMTGEPHFFSSLVSPSVHWQVRLADGSVTPILHQGTVPLSPSFTLGSVLHVPKLALNLLSVSQLTRALHCSVTFFPSGCVFQDLTTKRTFGYGRERDGLYQLDLPPQTSPPVLPPPSTAAATTSSLWHARLGHANPKIVSSLFPSVSFEHPFQCDVCQLSKHTRTSYPVSISRSSAPFEIVHSDVWGPAPIVSYDGFRYFVSFIDDFTRCCWVYLMRAKSDVFYFYTQFSHMVATQFSSRIQILRSDNGGEYTSSSFSAFLASQGTLHQFSCPYTPEQNGLAERKNRHLLNVTRCLLLGSHVPKLFWSAALLTGTFLVNRLPCQPLAGRIPLSLLSPSRPLFPIPLRVFGCVTFHSMDVTFFEDTPFYSIPPPSQPAPVPLPPSTPPQPAPVPLAPLHDSIPAQTYTRGPRGPSHVHPILRTPLVEPSSQDLMPYPLTGDVLPSSDLPIALRKGKRSCVTDHPVASFVSYQRLSPGYRAFLTATDQIRIPHSTAEAFQHPEWVTAMEAEMSALQRAGTWRLVPLPTGKKTVGCRWVYTIKYNADGSLARYKARLVAKGFTQTPADYGVTFAPVAKLSIVRLLVSLAACLGWPLHQLDVLNAFLNGSLNEEIYMDPPPGYELQGEYLGRVCLLLMALCHADHICFVRTAADGRMVIILVYVDDIILTGDDSSGILQIKEVLRTTFEVKDLGPLKYFLGIEVARSKQGISLSQRKYTLDLLSDTGLLGCSPVSTPMDPNHRLHAESGDPLPDQGRYQRLVGRLIYLTNTRPDISFAVSVVSQFMHAPRTSHLDAVFRILHYLKGSPGLGLFYRSDVYVLCGNLISWKSKKQSVVSRSSAEAEYRAMAHGATELLWLRTLLTELGFPPSGSSTLVCDNQSALMLASDSVLHERTKHIEVDIHFLREHIRSGTLATTYVPSAEQTADAFTKAVGPSRLLSTYGKLGLLDLFAPA</sequence>
<dbReference type="InterPro" id="IPR054722">
    <property type="entry name" value="PolX-like_BBD"/>
</dbReference>
<dbReference type="AlphaFoldDB" id="A0AAP0BZ20"/>
<dbReference type="PANTHER" id="PTHR42648">
    <property type="entry name" value="TRANSPOSASE, PUTATIVE-RELATED"/>
    <property type="match status" value="1"/>
</dbReference>
<dbReference type="InterPro" id="IPR012337">
    <property type="entry name" value="RNaseH-like_sf"/>
</dbReference>
<dbReference type="InterPro" id="IPR036397">
    <property type="entry name" value="RNaseH_sf"/>
</dbReference>
<keyword evidence="4" id="KW-0378">Hydrolase</keyword>
<feature type="domain" description="Integrase catalytic" evidence="6">
    <location>
        <begin position="455"/>
        <end position="621"/>
    </location>
</feature>
<feature type="region of interest" description="Disordered" evidence="5">
    <location>
        <begin position="231"/>
        <end position="255"/>
    </location>
</feature>
<keyword evidence="2" id="KW-0479">Metal-binding</keyword>
<dbReference type="GO" id="GO:0046872">
    <property type="term" value="F:metal ion binding"/>
    <property type="evidence" value="ECO:0007669"/>
    <property type="project" value="UniProtKB-KW"/>
</dbReference>
<dbReference type="SUPFAM" id="SSF56672">
    <property type="entry name" value="DNA/RNA polymerases"/>
    <property type="match status" value="1"/>
</dbReference>
<dbReference type="Pfam" id="PF07727">
    <property type="entry name" value="RVT_2"/>
    <property type="match status" value="2"/>
</dbReference>
<organism evidence="7 8">
    <name type="scientific">Platanthera zijinensis</name>
    <dbReference type="NCBI Taxonomy" id="2320716"/>
    <lineage>
        <taxon>Eukaryota</taxon>
        <taxon>Viridiplantae</taxon>
        <taxon>Streptophyta</taxon>
        <taxon>Embryophyta</taxon>
        <taxon>Tracheophyta</taxon>
        <taxon>Spermatophyta</taxon>
        <taxon>Magnoliopsida</taxon>
        <taxon>Liliopsida</taxon>
        <taxon>Asparagales</taxon>
        <taxon>Orchidaceae</taxon>
        <taxon>Orchidoideae</taxon>
        <taxon>Orchideae</taxon>
        <taxon>Orchidinae</taxon>
        <taxon>Platanthera</taxon>
    </lineage>
</organism>
<evidence type="ECO:0000256" key="3">
    <source>
        <dbReference type="ARBA" id="ARBA00022750"/>
    </source>
</evidence>
<dbReference type="InterPro" id="IPR039537">
    <property type="entry name" value="Retrotran_Ty1/copia-like"/>
</dbReference>
<dbReference type="InterPro" id="IPR001584">
    <property type="entry name" value="Integrase_cat-core"/>
</dbReference>
<dbReference type="GO" id="GO:0006508">
    <property type="term" value="P:proteolysis"/>
    <property type="evidence" value="ECO:0007669"/>
    <property type="project" value="UniProtKB-KW"/>
</dbReference>
<dbReference type="Proteomes" id="UP001418222">
    <property type="component" value="Unassembled WGS sequence"/>
</dbReference>
<evidence type="ECO:0000256" key="2">
    <source>
        <dbReference type="ARBA" id="ARBA00022723"/>
    </source>
</evidence>
<reference evidence="7 8" key="1">
    <citation type="journal article" date="2022" name="Nat. Plants">
        <title>Genomes of leafy and leafless Platanthera orchids illuminate the evolution of mycoheterotrophy.</title>
        <authorList>
            <person name="Li M.H."/>
            <person name="Liu K.W."/>
            <person name="Li Z."/>
            <person name="Lu H.C."/>
            <person name="Ye Q.L."/>
            <person name="Zhang D."/>
            <person name="Wang J.Y."/>
            <person name="Li Y.F."/>
            <person name="Zhong Z.M."/>
            <person name="Liu X."/>
            <person name="Yu X."/>
            <person name="Liu D.K."/>
            <person name="Tu X.D."/>
            <person name="Liu B."/>
            <person name="Hao Y."/>
            <person name="Liao X.Y."/>
            <person name="Jiang Y.T."/>
            <person name="Sun W.H."/>
            <person name="Chen J."/>
            <person name="Chen Y.Q."/>
            <person name="Ai Y."/>
            <person name="Zhai J.W."/>
            <person name="Wu S.S."/>
            <person name="Zhou Z."/>
            <person name="Hsiao Y.Y."/>
            <person name="Wu W.L."/>
            <person name="Chen Y.Y."/>
            <person name="Lin Y.F."/>
            <person name="Hsu J.L."/>
            <person name="Li C.Y."/>
            <person name="Wang Z.W."/>
            <person name="Zhao X."/>
            <person name="Zhong W.Y."/>
            <person name="Ma X.K."/>
            <person name="Ma L."/>
            <person name="Huang J."/>
            <person name="Chen G.Z."/>
            <person name="Huang M.Z."/>
            <person name="Huang L."/>
            <person name="Peng D.H."/>
            <person name="Luo Y.B."/>
            <person name="Zou S.Q."/>
            <person name="Chen S.P."/>
            <person name="Lan S."/>
            <person name="Tsai W.C."/>
            <person name="Van de Peer Y."/>
            <person name="Liu Z.J."/>
        </authorList>
    </citation>
    <scope>NUCLEOTIDE SEQUENCE [LARGE SCALE GENOMIC DNA]</scope>
    <source>
        <strain evidence="7">Lor287</strain>
    </source>
</reference>
<dbReference type="Pfam" id="PF22936">
    <property type="entry name" value="Pol_BBD"/>
    <property type="match status" value="1"/>
</dbReference>
<dbReference type="InterPro" id="IPR025724">
    <property type="entry name" value="GAG-pre-integrase_dom"/>
</dbReference>
<evidence type="ECO:0000313" key="7">
    <source>
        <dbReference type="EMBL" id="KAK8954800.1"/>
    </source>
</evidence>
<gene>
    <name evidence="7" type="ORF">KSP39_PZI002048</name>
</gene>
<dbReference type="GO" id="GO:0004190">
    <property type="term" value="F:aspartic-type endopeptidase activity"/>
    <property type="evidence" value="ECO:0007669"/>
    <property type="project" value="UniProtKB-KW"/>
</dbReference>
<dbReference type="InterPro" id="IPR013103">
    <property type="entry name" value="RVT_2"/>
</dbReference>
<name>A0AAP0BZ20_9ASPA</name>
<feature type="region of interest" description="Disordered" evidence="5">
    <location>
        <begin position="150"/>
        <end position="169"/>
    </location>
</feature>
<dbReference type="Gene3D" id="3.30.420.10">
    <property type="entry name" value="Ribonuclease H-like superfamily/Ribonuclease H"/>
    <property type="match status" value="1"/>
</dbReference>
<keyword evidence="8" id="KW-1185">Reference proteome</keyword>
<evidence type="ECO:0000313" key="8">
    <source>
        <dbReference type="Proteomes" id="UP001418222"/>
    </source>
</evidence>
<protein>
    <recommendedName>
        <fullName evidence="6">Integrase catalytic domain-containing protein</fullName>
    </recommendedName>
</protein>
<dbReference type="GO" id="GO:0003676">
    <property type="term" value="F:nucleic acid binding"/>
    <property type="evidence" value="ECO:0007669"/>
    <property type="project" value="InterPro"/>
</dbReference>
<dbReference type="EMBL" id="JBBWWQ010000002">
    <property type="protein sequence ID" value="KAK8954800.1"/>
    <property type="molecule type" value="Genomic_DNA"/>
</dbReference>
<dbReference type="PANTHER" id="PTHR42648:SF22">
    <property type="entry name" value="REVERSE TRANSCRIPTASE TY1_COPIA-TYPE DOMAIN-CONTAINING PROTEIN"/>
    <property type="match status" value="1"/>
</dbReference>
<dbReference type="SUPFAM" id="SSF53098">
    <property type="entry name" value="Ribonuclease H-like"/>
    <property type="match status" value="1"/>
</dbReference>
<dbReference type="CDD" id="cd09272">
    <property type="entry name" value="RNase_HI_RT_Ty1"/>
    <property type="match status" value="1"/>
</dbReference>
<keyword evidence="3" id="KW-0064">Aspartyl protease</keyword>
<evidence type="ECO:0000256" key="1">
    <source>
        <dbReference type="ARBA" id="ARBA00022670"/>
    </source>
</evidence>
<proteinExistence type="predicted"/>
<dbReference type="GO" id="GO:0015074">
    <property type="term" value="P:DNA integration"/>
    <property type="evidence" value="ECO:0007669"/>
    <property type="project" value="InterPro"/>
</dbReference>
<evidence type="ECO:0000259" key="6">
    <source>
        <dbReference type="PROSITE" id="PS50994"/>
    </source>
</evidence>
<accession>A0AAP0BZ20</accession>
<dbReference type="PROSITE" id="PS50994">
    <property type="entry name" value="INTEGRASE"/>
    <property type="match status" value="1"/>
</dbReference>
<evidence type="ECO:0000256" key="4">
    <source>
        <dbReference type="ARBA" id="ARBA00022801"/>
    </source>
</evidence>
<dbReference type="InterPro" id="IPR043502">
    <property type="entry name" value="DNA/RNA_pol_sf"/>
</dbReference>
<dbReference type="Pfam" id="PF13976">
    <property type="entry name" value="gag_pre-integrs"/>
    <property type="match status" value="1"/>
</dbReference>
<keyword evidence="1" id="KW-0645">Protease</keyword>
<evidence type="ECO:0000256" key="5">
    <source>
        <dbReference type="SAM" id="MobiDB-lite"/>
    </source>
</evidence>